<protein>
    <submittedName>
        <fullName evidence="2">Uncharacterized protein</fullName>
    </submittedName>
</protein>
<dbReference type="Gramene" id="BGIOSGA032821-TA">
    <property type="protein sequence ID" value="BGIOSGA032821-PA"/>
    <property type="gene ID" value="BGIOSGA032821"/>
</dbReference>
<keyword evidence="3" id="KW-1185">Reference proteome</keyword>
<organism evidence="2 3">
    <name type="scientific">Oryza sativa subsp. indica</name>
    <name type="common">Rice</name>
    <dbReference type="NCBI Taxonomy" id="39946"/>
    <lineage>
        <taxon>Eukaryota</taxon>
        <taxon>Viridiplantae</taxon>
        <taxon>Streptophyta</taxon>
        <taxon>Embryophyta</taxon>
        <taxon>Tracheophyta</taxon>
        <taxon>Spermatophyta</taxon>
        <taxon>Magnoliopsida</taxon>
        <taxon>Liliopsida</taxon>
        <taxon>Poales</taxon>
        <taxon>Poaceae</taxon>
        <taxon>BOP clade</taxon>
        <taxon>Oryzoideae</taxon>
        <taxon>Oryzeae</taxon>
        <taxon>Oryzinae</taxon>
        <taxon>Oryza</taxon>
        <taxon>Oryza sativa</taxon>
    </lineage>
</organism>
<feature type="compositionally biased region" description="Polar residues" evidence="1">
    <location>
        <begin position="194"/>
        <end position="206"/>
    </location>
</feature>
<evidence type="ECO:0000256" key="1">
    <source>
        <dbReference type="SAM" id="MobiDB-lite"/>
    </source>
</evidence>
<evidence type="ECO:0000313" key="2">
    <source>
        <dbReference type="EMBL" id="EEC66848.1"/>
    </source>
</evidence>
<feature type="compositionally biased region" description="Basic and acidic residues" evidence="1">
    <location>
        <begin position="207"/>
        <end position="224"/>
    </location>
</feature>
<dbReference type="AlphaFoldDB" id="B8BGJ6"/>
<accession>B8BGJ6</accession>
<feature type="region of interest" description="Disordered" evidence="1">
    <location>
        <begin position="188"/>
        <end position="236"/>
    </location>
</feature>
<evidence type="ECO:0000313" key="3">
    <source>
        <dbReference type="Proteomes" id="UP000007015"/>
    </source>
</evidence>
<name>B8BGJ6_ORYSI</name>
<reference evidence="2 3" key="1">
    <citation type="journal article" date="2005" name="PLoS Biol.">
        <title>The genomes of Oryza sativa: a history of duplications.</title>
        <authorList>
            <person name="Yu J."/>
            <person name="Wang J."/>
            <person name="Lin W."/>
            <person name="Li S."/>
            <person name="Li H."/>
            <person name="Zhou J."/>
            <person name="Ni P."/>
            <person name="Dong W."/>
            <person name="Hu S."/>
            <person name="Zeng C."/>
            <person name="Zhang J."/>
            <person name="Zhang Y."/>
            <person name="Li R."/>
            <person name="Xu Z."/>
            <person name="Li S."/>
            <person name="Li X."/>
            <person name="Zheng H."/>
            <person name="Cong L."/>
            <person name="Lin L."/>
            <person name="Yin J."/>
            <person name="Geng J."/>
            <person name="Li G."/>
            <person name="Shi J."/>
            <person name="Liu J."/>
            <person name="Lv H."/>
            <person name="Li J."/>
            <person name="Wang J."/>
            <person name="Deng Y."/>
            <person name="Ran L."/>
            <person name="Shi X."/>
            <person name="Wang X."/>
            <person name="Wu Q."/>
            <person name="Li C."/>
            <person name="Ren X."/>
            <person name="Wang J."/>
            <person name="Wang X."/>
            <person name="Li D."/>
            <person name="Liu D."/>
            <person name="Zhang X."/>
            <person name="Ji Z."/>
            <person name="Zhao W."/>
            <person name="Sun Y."/>
            <person name="Zhang Z."/>
            <person name="Bao J."/>
            <person name="Han Y."/>
            <person name="Dong L."/>
            <person name="Ji J."/>
            <person name="Chen P."/>
            <person name="Wu S."/>
            <person name="Liu J."/>
            <person name="Xiao Y."/>
            <person name="Bu D."/>
            <person name="Tan J."/>
            <person name="Yang L."/>
            <person name="Ye C."/>
            <person name="Zhang J."/>
            <person name="Xu J."/>
            <person name="Zhou Y."/>
            <person name="Yu Y."/>
            <person name="Zhang B."/>
            <person name="Zhuang S."/>
            <person name="Wei H."/>
            <person name="Liu B."/>
            <person name="Lei M."/>
            <person name="Yu H."/>
            <person name="Li Y."/>
            <person name="Xu H."/>
            <person name="Wei S."/>
            <person name="He X."/>
            <person name="Fang L."/>
            <person name="Zhang Z."/>
            <person name="Zhang Y."/>
            <person name="Huang X."/>
            <person name="Su Z."/>
            <person name="Tong W."/>
            <person name="Li J."/>
            <person name="Tong Z."/>
            <person name="Li S."/>
            <person name="Ye J."/>
            <person name="Wang L."/>
            <person name="Fang L."/>
            <person name="Lei T."/>
            <person name="Chen C."/>
            <person name="Chen H."/>
            <person name="Xu Z."/>
            <person name="Li H."/>
            <person name="Huang H."/>
            <person name="Zhang F."/>
            <person name="Xu H."/>
            <person name="Li N."/>
            <person name="Zhao C."/>
            <person name="Li S."/>
            <person name="Dong L."/>
            <person name="Huang Y."/>
            <person name="Li L."/>
            <person name="Xi Y."/>
            <person name="Qi Q."/>
            <person name="Li W."/>
            <person name="Zhang B."/>
            <person name="Hu W."/>
            <person name="Zhang Y."/>
            <person name="Tian X."/>
            <person name="Jiao Y."/>
            <person name="Liang X."/>
            <person name="Jin J."/>
            <person name="Gao L."/>
            <person name="Zheng W."/>
            <person name="Hao B."/>
            <person name="Liu S."/>
            <person name="Wang W."/>
            <person name="Yuan L."/>
            <person name="Cao M."/>
            <person name="McDermott J."/>
            <person name="Samudrala R."/>
            <person name="Wang J."/>
            <person name="Wong G.K."/>
            <person name="Yang H."/>
        </authorList>
    </citation>
    <scope>NUCLEOTIDE SEQUENCE [LARGE SCALE GENOMIC DNA]</scope>
    <source>
        <strain evidence="3">cv. 93-11</strain>
    </source>
</reference>
<proteinExistence type="predicted"/>
<gene>
    <name evidence="2" type="ORF">OsI_33325</name>
</gene>
<dbReference type="EMBL" id="CM000135">
    <property type="protein sequence ID" value="EEC66848.1"/>
    <property type="molecule type" value="Genomic_DNA"/>
</dbReference>
<dbReference type="HOGENOM" id="CLU_069753_0_0_1"/>
<sequence>MQRGRSWWKEAMRRRAKGEIYSRGEVTRAIRRGCMTPGGKPVAGLEQRMYPDNSFSLETRIVARNSRAQWYSLNQVVDADHTQFSGLLDNLVEKCPHEYGDTMSLFFFCTKTKSHIPDYCSPSIVNPIQAPFTHSIACPSLVEPTSVALNHSAEPTNAAKSQSVELEYLGNPNPMNEHVGVDDEGLYIDMEPNYTPTPSNPQNQGGSEERECDSSSDNECHETDFYYESSDNEVEDIDDEIKDREPENMLDAFYDKKDPPMSVGTVYSYMDSFKITFASHAVKHEYNYDIEKNDTGRYRVNCAQKNDGCLRTLHASTGKDGHTI</sequence>
<dbReference type="Proteomes" id="UP000007015">
    <property type="component" value="Chromosome 10"/>
</dbReference>